<comment type="caution">
    <text evidence="3">The sequence shown here is derived from an EMBL/GenBank/DDBJ whole genome shotgun (WGS) entry which is preliminary data.</text>
</comment>
<feature type="signal peptide" evidence="2">
    <location>
        <begin position="1"/>
        <end position="25"/>
    </location>
</feature>
<feature type="chain" id="PRO_5041433031" evidence="2">
    <location>
        <begin position="26"/>
        <end position="175"/>
    </location>
</feature>
<evidence type="ECO:0000313" key="4">
    <source>
        <dbReference type="Proteomes" id="UP001172155"/>
    </source>
</evidence>
<name>A0AA40EVV1_9PEZI</name>
<dbReference type="EMBL" id="JAUKUD010000004">
    <property type="protein sequence ID" value="KAK0746528.1"/>
    <property type="molecule type" value="Genomic_DNA"/>
</dbReference>
<feature type="region of interest" description="Disordered" evidence="1">
    <location>
        <begin position="139"/>
        <end position="160"/>
    </location>
</feature>
<gene>
    <name evidence="3" type="ORF">B0T18DRAFT_153772</name>
</gene>
<reference evidence="3" key="1">
    <citation type="submission" date="2023-06" db="EMBL/GenBank/DDBJ databases">
        <title>Genome-scale phylogeny and comparative genomics of the fungal order Sordariales.</title>
        <authorList>
            <consortium name="Lawrence Berkeley National Laboratory"/>
            <person name="Hensen N."/>
            <person name="Bonometti L."/>
            <person name="Westerberg I."/>
            <person name="Brannstrom I.O."/>
            <person name="Guillou S."/>
            <person name="Cros-Aarteil S."/>
            <person name="Calhoun S."/>
            <person name="Haridas S."/>
            <person name="Kuo A."/>
            <person name="Mondo S."/>
            <person name="Pangilinan J."/>
            <person name="Riley R."/>
            <person name="LaButti K."/>
            <person name="Andreopoulos B."/>
            <person name="Lipzen A."/>
            <person name="Chen C."/>
            <person name="Yanf M."/>
            <person name="Daum C."/>
            <person name="Ng V."/>
            <person name="Clum A."/>
            <person name="Steindorff A."/>
            <person name="Ohm R."/>
            <person name="Martin F."/>
            <person name="Silar P."/>
            <person name="Natvig D."/>
            <person name="Lalanne C."/>
            <person name="Gautier V."/>
            <person name="Ament-velasquez S.L."/>
            <person name="Kruys A."/>
            <person name="Hutchinson M.I."/>
            <person name="Powell A.J."/>
            <person name="Barry K."/>
            <person name="Miller A.N."/>
            <person name="Grigoriev I.V."/>
            <person name="Debuchy R."/>
            <person name="Gladieux P."/>
            <person name="Thoren M.H."/>
            <person name="Johannesson H."/>
        </authorList>
    </citation>
    <scope>NUCLEOTIDE SEQUENCE</scope>
    <source>
        <strain evidence="3">SMH3187-1</strain>
    </source>
</reference>
<evidence type="ECO:0000313" key="3">
    <source>
        <dbReference type="EMBL" id="KAK0746528.1"/>
    </source>
</evidence>
<accession>A0AA40EVV1</accession>
<evidence type="ECO:0000256" key="2">
    <source>
        <dbReference type="SAM" id="SignalP"/>
    </source>
</evidence>
<dbReference type="AlphaFoldDB" id="A0AA40EVV1"/>
<keyword evidence="4" id="KW-1185">Reference proteome</keyword>
<sequence length="175" mass="19886">MDGKISHLLLSSPSLLILLVTFVSCSLTDYPVPSHRWNSFYQYILRTACACCPTTVFWIPPANCWGVPTRFLPPVALFLDPTYLTALISVVEFPSHRLLPTSYHRTSPLWRAISLVSLRLHDTIDRLFRNAESPVRSSSSSQVRLEIAPPGEGHYSNTRRQSSRSRAVCFSPWYF</sequence>
<proteinExistence type="predicted"/>
<evidence type="ECO:0000256" key="1">
    <source>
        <dbReference type="SAM" id="MobiDB-lite"/>
    </source>
</evidence>
<keyword evidence="2" id="KW-0732">Signal</keyword>
<dbReference type="Proteomes" id="UP001172155">
    <property type="component" value="Unassembled WGS sequence"/>
</dbReference>
<protein>
    <submittedName>
        <fullName evidence="3">Uncharacterized protein</fullName>
    </submittedName>
</protein>
<dbReference type="PROSITE" id="PS51257">
    <property type="entry name" value="PROKAR_LIPOPROTEIN"/>
    <property type="match status" value="1"/>
</dbReference>
<organism evidence="3 4">
    <name type="scientific">Schizothecium vesticola</name>
    <dbReference type="NCBI Taxonomy" id="314040"/>
    <lineage>
        <taxon>Eukaryota</taxon>
        <taxon>Fungi</taxon>
        <taxon>Dikarya</taxon>
        <taxon>Ascomycota</taxon>
        <taxon>Pezizomycotina</taxon>
        <taxon>Sordariomycetes</taxon>
        <taxon>Sordariomycetidae</taxon>
        <taxon>Sordariales</taxon>
        <taxon>Schizotheciaceae</taxon>
        <taxon>Schizothecium</taxon>
    </lineage>
</organism>